<dbReference type="GeneID" id="25369917"/>
<feature type="compositionally biased region" description="Basic and acidic residues" evidence="4">
    <location>
        <begin position="26"/>
        <end position="35"/>
    </location>
</feature>
<protein>
    <recommendedName>
        <fullName evidence="7">Actin-crosslinking protein</fullName>
    </recommendedName>
</protein>
<evidence type="ECO:0000313" key="6">
    <source>
        <dbReference type="Proteomes" id="UP000030641"/>
    </source>
</evidence>
<dbReference type="GO" id="GO:0005730">
    <property type="term" value="C:nucleolus"/>
    <property type="evidence" value="ECO:0007669"/>
    <property type="project" value="UniProtKB-SubCell"/>
</dbReference>
<accession>A0A074YCT4</accession>
<dbReference type="SUPFAM" id="SSF50405">
    <property type="entry name" value="Actin-crosslinking proteins"/>
    <property type="match status" value="1"/>
</dbReference>
<gene>
    <name evidence="5" type="ORF">AUEXF2481DRAFT_6431</name>
</gene>
<proteinExistence type="inferred from homology"/>
<sequence length="265" mass="29395">MVKPLSFKGDKKVKKRKRTRDEDEEGHGPAAKDIKAGASQKQDDDDDESWVSADAVKDVAGPVIFVLPTRPPTCLACDANGKVFASAVENMIEESPSTVEPHDVRQVFIANRIAGTDTFSFKGHHGKYLNSDKFGILSATRDAISAEEQFTLLPTDSLLFSVRTTRDAFFSATKDTAVEVRADADDHTSPTCAIRLRMQARFKPVHKAAKEEKANEKISRAQLEQAVGRKLEDDDVKLLKRAWRDGTYHEALLDVKVKGKHDKFA</sequence>
<dbReference type="EMBL" id="KL584764">
    <property type="protein sequence ID" value="KEQ93859.1"/>
    <property type="molecule type" value="Genomic_DNA"/>
</dbReference>
<reference evidence="5 6" key="1">
    <citation type="journal article" date="2014" name="BMC Genomics">
        <title>Genome sequencing of four Aureobasidium pullulans varieties: biotechnological potential, stress tolerance, and description of new species.</title>
        <authorList>
            <person name="Gostin Ar C."/>
            <person name="Ohm R.A."/>
            <person name="Kogej T."/>
            <person name="Sonjak S."/>
            <person name="Turk M."/>
            <person name="Zajc J."/>
            <person name="Zalar P."/>
            <person name="Grube M."/>
            <person name="Sun H."/>
            <person name="Han J."/>
            <person name="Sharma A."/>
            <person name="Chiniquy J."/>
            <person name="Ngan C.Y."/>
            <person name="Lipzen A."/>
            <person name="Barry K."/>
            <person name="Grigoriev I.V."/>
            <person name="Gunde-Cimerman N."/>
        </authorList>
    </citation>
    <scope>NUCLEOTIDE SEQUENCE [LARGE SCALE GENOMIC DNA]</scope>
    <source>
        <strain evidence="5 6">EXF-2481</strain>
    </source>
</reference>
<comment type="subcellular location">
    <subcellularLocation>
        <location evidence="1">Nucleus</location>
        <location evidence="1">Nucleolus</location>
    </subcellularLocation>
</comment>
<dbReference type="InterPro" id="IPR008999">
    <property type="entry name" value="Actin-crosslinking"/>
</dbReference>
<dbReference type="HOGENOM" id="CLU_062276_2_0_1"/>
<dbReference type="OrthoDB" id="5539371at2759"/>
<comment type="similarity">
    <text evidence="2">Belongs to the FRG1 family.</text>
</comment>
<evidence type="ECO:0000256" key="3">
    <source>
        <dbReference type="ARBA" id="ARBA00023242"/>
    </source>
</evidence>
<dbReference type="Pfam" id="PF06229">
    <property type="entry name" value="FRG1"/>
    <property type="match status" value="1"/>
</dbReference>
<dbReference type="PANTHER" id="PTHR12928">
    <property type="entry name" value="FRG1 PROTEIN"/>
    <property type="match status" value="1"/>
</dbReference>
<evidence type="ECO:0000256" key="1">
    <source>
        <dbReference type="ARBA" id="ARBA00004604"/>
    </source>
</evidence>
<dbReference type="Gene3D" id="2.80.10.50">
    <property type="match status" value="1"/>
</dbReference>
<keyword evidence="3" id="KW-0539">Nucleus</keyword>
<dbReference type="AlphaFoldDB" id="A0A074YCT4"/>
<dbReference type="GO" id="GO:0071013">
    <property type="term" value="C:catalytic step 2 spliceosome"/>
    <property type="evidence" value="ECO:0007669"/>
    <property type="project" value="TreeGrafter"/>
</dbReference>
<dbReference type="Proteomes" id="UP000030641">
    <property type="component" value="Unassembled WGS sequence"/>
</dbReference>
<name>A0A074YCT4_AURSE</name>
<feature type="region of interest" description="Disordered" evidence="4">
    <location>
        <begin position="1"/>
        <end position="50"/>
    </location>
</feature>
<keyword evidence="6" id="KW-1185">Reference proteome</keyword>
<dbReference type="InterPro" id="IPR010414">
    <property type="entry name" value="FRG1"/>
</dbReference>
<dbReference type="GO" id="GO:0051015">
    <property type="term" value="F:actin filament binding"/>
    <property type="evidence" value="ECO:0007669"/>
    <property type="project" value="TreeGrafter"/>
</dbReference>
<evidence type="ECO:0000256" key="4">
    <source>
        <dbReference type="SAM" id="MobiDB-lite"/>
    </source>
</evidence>
<organism evidence="5 6">
    <name type="scientific">Aureobasidium subglaciale (strain EXF-2481)</name>
    <name type="common">Aureobasidium pullulans var. subglaciale</name>
    <dbReference type="NCBI Taxonomy" id="1043005"/>
    <lineage>
        <taxon>Eukaryota</taxon>
        <taxon>Fungi</taxon>
        <taxon>Dikarya</taxon>
        <taxon>Ascomycota</taxon>
        <taxon>Pezizomycotina</taxon>
        <taxon>Dothideomycetes</taxon>
        <taxon>Dothideomycetidae</taxon>
        <taxon>Dothideales</taxon>
        <taxon>Saccotheciaceae</taxon>
        <taxon>Aureobasidium</taxon>
    </lineage>
</organism>
<evidence type="ECO:0000256" key="2">
    <source>
        <dbReference type="ARBA" id="ARBA00010878"/>
    </source>
</evidence>
<dbReference type="CDD" id="cd23339">
    <property type="entry name" value="beta-trefoil_FSCN_fungal_FRG1-like"/>
    <property type="match status" value="1"/>
</dbReference>
<dbReference type="RefSeq" id="XP_013342218.1">
    <property type="nucleotide sequence ID" value="XM_013486764.1"/>
</dbReference>
<dbReference type="OMA" id="ACDVNGK"/>
<evidence type="ECO:0008006" key="7">
    <source>
        <dbReference type="Google" id="ProtNLM"/>
    </source>
</evidence>
<dbReference type="STRING" id="1043005.A0A074YCT4"/>
<dbReference type="PANTHER" id="PTHR12928:SF0">
    <property type="entry name" value="FSHD REGION GENE 1"/>
    <property type="match status" value="1"/>
</dbReference>
<evidence type="ECO:0000313" key="5">
    <source>
        <dbReference type="EMBL" id="KEQ93859.1"/>
    </source>
</evidence>
<dbReference type="InParanoid" id="A0A074YCT4"/>